<protein>
    <submittedName>
        <fullName evidence="6">Uncharacterized protein</fullName>
    </submittedName>
</protein>
<dbReference type="InterPro" id="IPR036180">
    <property type="entry name" value="Gelsolin-like_dom_sf"/>
</dbReference>
<feature type="compositionally biased region" description="Low complexity" evidence="3">
    <location>
        <begin position="687"/>
        <end position="698"/>
    </location>
</feature>
<name>A0AAW1PFI8_9CHLO</name>
<evidence type="ECO:0000256" key="2">
    <source>
        <dbReference type="ARBA" id="ARBA00022912"/>
    </source>
</evidence>
<evidence type="ECO:0000256" key="3">
    <source>
        <dbReference type="SAM" id="MobiDB-lite"/>
    </source>
</evidence>
<proteinExistence type="predicted"/>
<feature type="domain" description="Tyrosine-protein phosphatase" evidence="4">
    <location>
        <begin position="296"/>
        <end position="438"/>
    </location>
</feature>
<dbReference type="Gene3D" id="3.90.190.10">
    <property type="entry name" value="Protein tyrosine phosphatase superfamily"/>
    <property type="match status" value="1"/>
</dbReference>
<gene>
    <name evidence="6" type="ORF">WJX73_005991</name>
</gene>
<evidence type="ECO:0000313" key="6">
    <source>
        <dbReference type="EMBL" id="KAK9807268.1"/>
    </source>
</evidence>
<evidence type="ECO:0000259" key="4">
    <source>
        <dbReference type="PROSITE" id="PS50054"/>
    </source>
</evidence>
<keyword evidence="2" id="KW-0904">Protein phosphatase</keyword>
<accession>A0AAW1PFI8</accession>
<dbReference type="AlphaFoldDB" id="A0AAW1PFI8"/>
<dbReference type="SMART" id="SM00195">
    <property type="entry name" value="DSPc"/>
    <property type="match status" value="1"/>
</dbReference>
<feature type="region of interest" description="Disordered" evidence="3">
    <location>
        <begin position="577"/>
        <end position="715"/>
    </location>
</feature>
<dbReference type="InterPro" id="IPR029006">
    <property type="entry name" value="ADF-H/Gelsolin-like_dom_sf"/>
</dbReference>
<feature type="compositionally biased region" description="Polar residues" evidence="3">
    <location>
        <begin position="112"/>
        <end position="131"/>
    </location>
</feature>
<dbReference type="PANTHER" id="PTHR46381:SF2">
    <property type="entry name" value="MAP KINASE PHOSPHATASE"/>
    <property type="match status" value="1"/>
</dbReference>
<dbReference type="InterPro" id="IPR000340">
    <property type="entry name" value="Dual-sp_phosphatase_cat-dom"/>
</dbReference>
<dbReference type="SUPFAM" id="SSF52799">
    <property type="entry name" value="(Phosphotyrosine protein) phosphatases II"/>
    <property type="match status" value="1"/>
</dbReference>
<sequence>MDLSLHLVDRGAPDDTPASARGFRASVSWRYGAERSRSKGRLVQARAAPEQVVAKVQALQAHREHFRHGMTGAPLRPERHVTPAYHESQGTTNMTELPPRSLPSHTKGPPTSRGSHTSSAQPATGQYQSPFYPSLMRSKAAHPELDGQISSQRPQPEPLRLDLCQLSRGRGAEAQAAVPALQSNGTGAAVDVLVLDSSDISESASDGGESIEAFHSAMSELSGWEVEEDESDMDSEEPLPDADVATASPAPLPPAAPALAGGRGSLNLALLPSNAQQGPLSERAVRRAKLKQFERHCSEVGPGLFVAGELVAADREILKAAGITHVINCIGHIFHNPFPEELTYLTLCLNDAIGEDLASLFYLVLDFIEGATKQGGRVLIHCSQGVSRSAALAVAHHMWRTGMPYDEATDAIKALRGVVNPNIGFMCQLLNWQTDRQQGREKTQLWSVVPHSKMHGALLVLRAPNKQMQTALLDPRGAFVLQTPDTLFLWKGREAAASLVAGALAGIAQLQRYEQASTDVQEVQDGEEPLDFEQALQAFIIRSPDCSKGMPCYGECPCLRAQYEVHQTIALSSDDDLLHSEGSLSSDAESVVEGQETPKVTPPSGPPTAVRARPVPLLKLPGSTSALATKAPIQTTSTSRVPTPVTHATVPRGGPSVDLMGDKAPLLPSLPWRPRRSAPPTAPASPPSTGARAGAAARQSGAISLHAAHKRRQQASAKLGAFFPSGSSGRQGTLSHEAHTTRQLVVEESHANVDNGSCVDNGKWLVTPAAAAAASQIGHQEHVRTPRQRPPLLDDLAAIPVYSRPEERRRDAWLEEQAQQLVSSGDRISQLVVMMPPLSPPTKVPTGETWSTISFAEEEPVEEQGRRLKLRRYQNRDPLNTAQSQPHGS</sequence>
<dbReference type="InterPro" id="IPR000387">
    <property type="entry name" value="Tyr_Pase_dom"/>
</dbReference>
<dbReference type="Proteomes" id="UP001465755">
    <property type="component" value="Unassembled WGS sequence"/>
</dbReference>
<dbReference type="PANTHER" id="PTHR46381">
    <property type="entry name" value="MKPA PROTEIN"/>
    <property type="match status" value="1"/>
</dbReference>
<feature type="compositionally biased region" description="Acidic residues" evidence="3">
    <location>
        <begin position="225"/>
        <end position="240"/>
    </location>
</feature>
<dbReference type="PROSITE" id="PS50056">
    <property type="entry name" value="TYR_PHOSPHATASE_2"/>
    <property type="match status" value="1"/>
</dbReference>
<keyword evidence="7" id="KW-1185">Reference proteome</keyword>
<evidence type="ECO:0000259" key="5">
    <source>
        <dbReference type="PROSITE" id="PS50056"/>
    </source>
</evidence>
<dbReference type="EMBL" id="JALJOQ010000032">
    <property type="protein sequence ID" value="KAK9807268.1"/>
    <property type="molecule type" value="Genomic_DNA"/>
</dbReference>
<feature type="compositionally biased region" description="Low complexity" evidence="3">
    <location>
        <begin position="635"/>
        <end position="646"/>
    </location>
</feature>
<dbReference type="SUPFAM" id="SSF82754">
    <property type="entry name" value="C-terminal, gelsolin-like domain of Sec23/24"/>
    <property type="match status" value="1"/>
</dbReference>
<evidence type="ECO:0000313" key="7">
    <source>
        <dbReference type="Proteomes" id="UP001465755"/>
    </source>
</evidence>
<dbReference type="Pfam" id="PF00782">
    <property type="entry name" value="DSPc"/>
    <property type="match status" value="1"/>
</dbReference>
<comment type="caution">
    <text evidence="6">The sequence shown here is derived from an EMBL/GenBank/DDBJ whole genome shotgun (WGS) entry which is preliminary data.</text>
</comment>
<feature type="region of interest" description="Disordered" evidence="3">
    <location>
        <begin position="223"/>
        <end position="258"/>
    </location>
</feature>
<dbReference type="PROSITE" id="PS00383">
    <property type="entry name" value="TYR_PHOSPHATASE_1"/>
    <property type="match status" value="1"/>
</dbReference>
<dbReference type="InterPro" id="IPR020422">
    <property type="entry name" value="TYR_PHOSPHATASE_DUAL_dom"/>
</dbReference>
<dbReference type="Gene3D" id="3.40.20.10">
    <property type="entry name" value="Severin"/>
    <property type="match status" value="1"/>
</dbReference>
<dbReference type="InterPro" id="IPR029021">
    <property type="entry name" value="Prot-tyrosine_phosphatase-like"/>
</dbReference>
<organism evidence="6 7">
    <name type="scientific">Symbiochloris irregularis</name>
    <dbReference type="NCBI Taxonomy" id="706552"/>
    <lineage>
        <taxon>Eukaryota</taxon>
        <taxon>Viridiplantae</taxon>
        <taxon>Chlorophyta</taxon>
        <taxon>core chlorophytes</taxon>
        <taxon>Trebouxiophyceae</taxon>
        <taxon>Trebouxiales</taxon>
        <taxon>Trebouxiaceae</taxon>
        <taxon>Symbiochloris</taxon>
    </lineage>
</organism>
<dbReference type="PROSITE" id="PS50054">
    <property type="entry name" value="TYR_PHOSPHATASE_DUAL"/>
    <property type="match status" value="1"/>
</dbReference>
<feature type="region of interest" description="Disordered" evidence="3">
    <location>
        <begin position="1"/>
        <end position="20"/>
    </location>
</feature>
<feature type="region of interest" description="Disordered" evidence="3">
    <location>
        <begin position="85"/>
        <end position="131"/>
    </location>
</feature>
<keyword evidence="1" id="KW-0378">Hydrolase</keyword>
<feature type="region of interest" description="Disordered" evidence="3">
    <location>
        <begin position="839"/>
        <end position="889"/>
    </location>
</feature>
<feature type="domain" description="Tyrosine specific protein phosphatases" evidence="5">
    <location>
        <begin position="358"/>
        <end position="416"/>
    </location>
</feature>
<evidence type="ECO:0000256" key="1">
    <source>
        <dbReference type="ARBA" id="ARBA00022801"/>
    </source>
</evidence>
<dbReference type="GO" id="GO:0004721">
    <property type="term" value="F:phosphoprotein phosphatase activity"/>
    <property type="evidence" value="ECO:0007669"/>
    <property type="project" value="UniProtKB-KW"/>
</dbReference>
<dbReference type="CDD" id="cd14498">
    <property type="entry name" value="DSP"/>
    <property type="match status" value="1"/>
</dbReference>
<dbReference type="InterPro" id="IPR016130">
    <property type="entry name" value="Tyr_Pase_AS"/>
</dbReference>
<reference evidence="6 7" key="1">
    <citation type="journal article" date="2024" name="Nat. Commun.">
        <title>Phylogenomics reveals the evolutionary origins of lichenization in chlorophyte algae.</title>
        <authorList>
            <person name="Puginier C."/>
            <person name="Libourel C."/>
            <person name="Otte J."/>
            <person name="Skaloud P."/>
            <person name="Haon M."/>
            <person name="Grisel S."/>
            <person name="Petersen M."/>
            <person name="Berrin J.G."/>
            <person name="Delaux P.M."/>
            <person name="Dal Grande F."/>
            <person name="Keller J."/>
        </authorList>
    </citation>
    <scope>NUCLEOTIDE SEQUENCE [LARGE SCALE GENOMIC DNA]</scope>
    <source>
        <strain evidence="6 7">SAG 2036</strain>
    </source>
</reference>
<feature type="compositionally biased region" description="Polar residues" evidence="3">
    <location>
        <begin position="877"/>
        <end position="889"/>
    </location>
</feature>